<evidence type="ECO:0000313" key="2">
    <source>
        <dbReference type="EMBL" id="KDQ54155.1"/>
    </source>
</evidence>
<evidence type="ECO:0000256" key="1">
    <source>
        <dbReference type="SAM" id="Phobius"/>
    </source>
</evidence>
<keyword evidence="1" id="KW-0812">Transmembrane</keyword>
<dbReference type="InParanoid" id="A0A067PJY5"/>
<keyword evidence="3" id="KW-1185">Reference proteome</keyword>
<feature type="transmembrane region" description="Helical" evidence="1">
    <location>
        <begin position="72"/>
        <end position="97"/>
    </location>
</feature>
<proteinExistence type="predicted"/>
<dbReference type="OrthoDB" id="3351993at2759"/>
<dbReference type="Proteomes" id="UP000027265">
    <property type="component" value="Unassembled WGS sequence"/>
</dbReference>
<name>A0A067PJY5_9AGAM</name>
<dbReference type="AlphaFoldDB" id="A0A067PJY5"/>
<dbReference type="HOGENOM" id="CLU_1053957_0_0_1"/>
<keyword evidence="1" id="KW-1133">Transmembrane helix</keyword>
<evidence type="ECO:0000313" key="3">
    <source>
        <dbReference type="Proteomes" id="UP000027265"/>
    </source>
</evidence>
<keyword evidence="1" id="KW-0472">Membrane</keyword>
<dbReference type="EMBL" id="KL197730">
    <property type="protein sequence ID" value="KDQ54155.1"/>
    <property type="molecule type" value="Genomic_DNA"/>
</dbReference>
<sequence>MLCTLVTIPGNVIAMYHWSLDDVDARAVQLSFLLHNMTLGVFSIIVWANAPTFGLFVIVGKSIRATNPRLRAFGIAIFSFFLLYTFSVQMFKVVFFYRGAEPEWHTSVARIGDLPDSATSGCLHPQASQGTIPYMIYLIITTEQIISRNGVGSQSNVWTLGQTLAMLMLLSVIMDCSVAMWREVKGDWVGWFRSLSEIDALGLGDLTIPDNGAGS</sequence>
<gene>
    <name evidence="2" type="ORF">JAAARDRAFT_49471</name>
</gene>
<organism evidence="2 3">
    <name type="scientific">Jaapia argillacea MUCL 33604</name>
    <dbReference type="NCBI Taxonomy" id="933084"/>
    <lineage>
        <taxon>Eukaryota</taxon>
        <taxon>Fungi</taxon>
        <taxon>Dikarya</taxon>
        <taxon>Basidiomycota</taxon>
        <taxon>Agaricomycotina</taxon>
        <taxon>Agaricomycetes</taxon>
        <taxon>Agaricomycetidae</taxon>
        <taxon>Jaapiales</taxon>
        <taxon>Jaapiaceae</taxon>
        <taxon>Jaapia</taxon>
    </lineage>
</organism>
<accession>A0A067PJY5</accession>
<feature type="transmembrane region" description="Helical" evidence="1">
    <location>
        <begin position="39"/>
        <end position="60"/>
    </location>
</feature>
<protein>
    <submittedName>
        <fullName evidence="2">Uncharacterized protein</fullName>
    </submittedName>
</protein>
<reference evidence="3" key="1">
    <citation type="journal article" date="2014" name="Proc. Natl. Acad. Sci. U.S.A.">
        <title>Extensive sampling of basidiomycete genomes demonstrates inadequacy of the white-rot/brown-rot paradigm for wood decay fungi.</title>
        <authorList>
            <person name="Riley R."/>
            <person name="Salamov A.A."/>
            <person name="Brown D.W."/>
            <person name="Nagy L.G."/>
            <person name="Floudas D."/>
            <person name="Held B.W."/>
            <person name="Levasseur A."/>
            <person name="Lombard V."/>
            <person name="Morin E."/>
            <person name="Otillar R."/>
            <person name="Lindquist E.A."/>
            <person name="Sun H."/>
            <person name="LaButti K.M."/>
            <person name="Schmutz J."/>
            <person name="Jabbour D."/>
            <person name="Luo H."/>
            <person name="Baker S.E."/>
            <person name="Pisabarro A.G."/>
            <person name="Walton J.D."/>
            <person name="Blanchette R.A."/>
            <person name="Henrissat B."/>
            <person name="Martin F."/>
            <person name="Cullen D."/>
            <person name="Hibbett D.S."/>
            <person name="Grigoriev I.V."/>
        </authorList>
    </citation>
    <scope>NUCLEOTIDE SEQUENCE [LARGE SCALE GENOMIC DNA]</scope>
    <source>
        <strain evidence="3">MUCL 33604</strain>
    </source>
</reference>